<name>A0ABP8ET12_9MICO</name>
<dbReference type="RefSeq" id="WP_345039305.1">
    <property type="nucleotide sequence ID" value="NZ_BAABBA010000005.1"/>
</dbReference>
<dbReference type="PANTHER" id="PTHR30024">
    <property type="entry name" value="ALIPHATIC SULFONATES-BINDING PROTEIN-RELATED"/>
    <property type="match status" value="1"/>
</dbReference>
<accession>A0ABP8ET12</accession>
<gene>
    <name evidence="6" type="ORF">GCM10022262_14410</name>
</gene>
<evidence type="ECO:0000256" key="1">
    <source>
        <dbReference type="ARBA" id="ARBA00004418"/>
    </source>
</evidence>
<sequence length="330" mass="34520">MSRRRITSAALACTLALTLLACSGETEPEATDDAGATAGGAAGTETVTLGLIPIIDVAPVYVGMDQGFFEDEGIELELSTGQGGAAIVPGVVSGSIDFGFGNNLSLVIGSSNGLPLQVVASGVDSTGDPEQDPYTIVTADDSLQRPADLEGKTVAVNTLKAIGDTVVRASVRSDGGDPDAVEFVEMPFPNMTAALVAGDVDAAWQVEPFITLGEADGVRVLTTPLNDFTDETIEVSSYFTSQKFAQENPELVDGFRAAIEKSLAYSQENPDAVREVLPSYLEVEPDLAERLILPAWNTEVSEPTFEIFAELAGTDGLIQGDVDLDTLLGR</sequence>
<organism evidence="6 7">
    <name type="scientific">Georgenia daeguensis</name>
    <dbReference type="NCBI Taxonomy" id="908355"/>
    <lineage>
        <taxon>Bacteria</taxon>
        <taxon>Bacillati</taxon>
        <taxon>Actinomycetota</taxon>
        <taxon>Actinomycetes</taxon>
        <taxon>Micrococcales</taxon>
        <taxon>Bogoriellaceae</taxon>
        <taxon>Georgenia</taxon>
    </lineage>
</organism>
<keyword evidence="7" id="KW-1185">Reference proteome</keyword>
<keyword evidence="3 4" id="KW-0732">Signal</keyword>
<evidence type="ECO:0000313" key="7">
    <source>
        <dbReference type="Proteomes" id="UP001499841"/>
    </source>
</evidence>
<dbReference type="Proteomes" id="UP001499841">
    <property type="component" value="Unassembled WGS sequence"/>
</dbReference>
<feature type="signal peptide" evidence="4">
    <location>
        <begin position="1"/>
        <end position="21"/>
    </location>
</feature>
<evidence type="ECO:0000256" key="2">
    <source>
        <dbReference type="ARBA" id="ARBA00010742"/>
    </source>
</evidence>
<protein>
    <recommendedName>
        <fullName evidence="5">SsuA/THI5-like domain-containing protein</fullName>
    </recommendedName>
</protein>
<comment type="similarity">
    <text evidence="2">Belongs to the bacterial solute-binding protein SsuA/TauA family.</text>
</comment>
<feature type="domain" description="SsuA/THI5-like" evidence="5">
    <location>
        <begin position="56"/>
        <end position="272"/>
    </location>
</feature>
<dbReference type="PROSITE" id="PS51257">
    <property type="entry name" value="PROKAR_LIPOPROTEIN"/>
    <property type="match status" value="1"/>
</dbReference>
<evidence type="ECO:0000256" key="4">
    <source>
        <dbReference type="SAM" id="SignalP"/>
    </source>
</evidence>
<comment type="caution">
    <text evidence="6">The sequence shown here is derived from an EMBL/GenBank/DDBJ whole genome shotgun (WGS) entry which is preliminary data.</text>
</comment>
<evidence type="ECO:0000313" key="6">
    <source>
        <dbReference type="EMBL" id="GAA4287082.1"/>
    </source>
</evidence>
<dbReference type="InterPro" id="IPR015168">
    <property type="entry name" value="SsuA/THI5"/>
</dbReference>
<dbReference type="SUPFAM" id="SSF53850">
    <property type="entry name" value="Periplasmic binding protein-like II"/>
    <property type="match status" value="1"/>
</dbReference>
<proteinExistence type="inferred from homology"/>
<dbReference type="EMBL" id="BAABBA010000005">
    <property type="protein sequence ID" value="GAA4287082.1"/>
    <property type="molecule type" value="Genomic_DNA"/>
</dbReference>
<evidence type="ECO:0000259" key="5">
    <source>
        <dbReference type="Pfam" id="PF09084"/>
    </source>
</evidence>
<evidence type="ECO:0000256" key="3">
    <source>
        <dbReference type="ARBA" id="ARBA00022729"/>
    </source>
</evidence>
<dbReference type="PANTHER" id="PTHR30024:SF47">
    <property type="entry name" value="TAURINE-BINDING PERIPLASMIC PROTEIN"/>
    <property type="match status" value="1"/>
</dbReference>
<dbReference type="Gene3D" id="3.40.190.10">
    <property type="entry name" value="Periplasmic binding protein-like II"/>
    <property type="match status" value="2"/>
</dbReference>
<comment type="subcellular location">
    <subcellularLocation>
        <location evidence="1">Periplasm</location>
    </subcellularLocation>
</comment>
<reference evidence="7" key="1">
    <citation type="journal article" date="2019" name="Int. J. Syst. Evol. Microbiol.">
        <title>The Global Catalogue of Microorganisms (GCM) 10K type strain sequencing project: providing services to taxonomists for standard genome sequencing and annotation.</title>
        <authorList>
            <consortium name="The Broad Institute Genomics Platform"/>
            <consortium name="The Broad Institute Genome Sequencing Center for Infectious Disease"/>
            <person name="Wu L."/>
            <person name="Ma J."/>
        </authorList>
    </citation>
    <scope>NUCLEOTIDE SEQUENCE [LARGE SCALE GENOMIC DNA]</scope>
    <source>
        <strain evidence="7">JCM 17459</strain>
    </source>
</reference>
<feature type="chain" id="PRO_5045159866" description="SsuA/THI5-like domain-containing protein" evidence="4">
    <location>
        <begin position="22"/>
        <end position="330"/>
    </location>
</feature>
<dbReference type="Pfam" id="PF09084">
    <property type="entry name" value="NMT1"/>
    <property type="match status" value="1"/>
</dbReference>